<reference evidence="2 3" key="1">
    <citation type="submission" date="2016-11" db="EMBL/GenBank/DDBJ databases">
        <authorList>
            <person name="Jaros S."/>
            <person name="Januszkiewicz K."/>
            <person name="Wedrychowicz H."/>
        </authorList>
    </citation>
    <scope>NUCLEOTIDE SEQUENCE [LARGE SCALE GENOMIC DNA]</scope>
    <source>
        <strain evidence="2 3">DSM 16917</strain>
    </source>
</reference>
<dbReference type="RefSeq" id="WP_067662035.1">
    <property type="nucleotide sequence ID" value="NZ_FQXG01000009.1"/>
</dbReference>
<dbReference type="EMBL" id="FQXG01000009">
    <property type="protein sequence ID" value="SHI19618.1"/>
    <property type="molecule type" value="Genomic_DNA"/>
</dbReference>
<protein>
    <submittedName>
        <fullName evidence="2">Uncharacterized protein</fullName>
    </submittedName>
</protein>
<accession>A0A1M5Z6A1</accession>
<evidence type="ECO:0000313" key="3">
    <source>
        <dbReference type="Proteomes" id="UP000184268"/>
    </source>
</evidence>
<evidence type="ECO:0000256" key="1">
    <source>
        <dbReference type="SAM" id="Phobius"/>
    </source>
</evidence>
<sequence>MDTPSFTGDPSMEWWHRLQPLRSVLKQMGLPHRRDGQNLLIPLGPFRTPLKVRYNPANQGFDFHTGWLRAIGITGLVVPYAIWILFAQQVNGLSALCGGLYLMFSLVMLADALYRENLANTLRLGLVTQGNSASRTDIGNQQQGKPCQ</sequence>
<keyword evidence="1" id="KW-0472">Membrane</keyword>
<dbReference type="Proteomes" id="UP000184268">
    <property type="component" value="Unassembled WGS sequence"/>
</dbReference>
<dbReference type="STRING" id="299255.SAMN02745129_4714"/>
<feature type="transmembrane region" description="Helical" evidence="1">
    <location>
        <begin position="92"/>
        <end position="114"/>
    </location>
</feature>
<gene>
    <name evidence="2" type="ORF">SAMN02745129_4714</name>
</gene>
<dbReference type="AlphaFoldDB" id="A0A1M5Z6A1"/>
<keyword evidence="1" id="KW-1133">Transmembrane helix</keyword>
<evidence type="ECO:0000313" key="2">
    <source>
        <dbReference type="EMBL" id="SHI19618.1"/>
    </source>
</evidence>
<organism evidence="2 3">
    <name type="scientific">Ferrimonas marina</name>
    <dbReference type="NCBI Taxonomy" id="299255"/>
    <lineage>
        <taxon>Bacteria</taxon>
        <taxon>Pseudomonadati</taxon>
        <taxon>Pseudomonadota</taxon>
        <taxon>Gammaproteobacteria</taxon>
        <taxon>Alteromonadales</taxon>
        <taxon>Ferrimonadaceae</taxon>
        <taxon>Ferrimonas</taxon>
    </lineage>
</organism>
<keyword evidence="3" id="KW-1185">Reference proteome</keyword>
<proteinExistence type="predicted"/>
<keyword evidence="1" id="KW-0812">Transmembrane</keyword>
<feature type="transmembrane region" description="Helical" evidence="1">
    <location>
        <begin position="67"/>
        <end position="86"/>
    </location>
</feature>
<name>A0A1M5Z6A1_9GAMM</name>